<dbReference type="RefSeq" id="WP_310258647.1">
    <property type="nucleotide sequence ID" value="NZ_JAVDWN010000032.1"/>
</dbReference>
<dbReference type="AlphaFoldDB" id="A0AAW8NH32"/>
<dbReference type="InterPro" id="IPR050483">
    <property type="entry name" value="CoA-transferase_III_domain"/>
</dbReference>
<dbReference type="Pfam" id="PF02515">
    <property type="entry name" value="CoA_transf_3"/>
    <property type="match status" value="1"/>
</dbReference>
<sequence>MRSGAGSGAPLEGIVVADFSRVLAGPLATMTLADLGARVIKVERPGTGDDTRQWAPPSSKTGATYFESVNRNKESVTLDLTDAEDLELARELARRADVLVENFKPGGLAKLGLGYESLAEENPGLVYASISGFGSEGGRDLPGYDFIVQAVGGLMSITGDPQGDAYKVGVALVDVLTAKDATIGILAALSERNSTGRGRRIEVNLLSSLQGALANQGQAYLGAGVTPTRLGNDHPSIVPYQLLATGDDPLAVAVGNDSQFAKLCSAIGNPELAADPRFVTNSARVRHRRELVTLLEARLADAGAKEWQDRLVPVGVPAGRVAGIGEGIAYAAALGLEPTIHVHDADGNVTGRQIRHPITWTPALPPRTQAPPALGEHTANVRDWLRNHPQSKTFTYTPQSAAHSEVVYAQEGPHHDSRP</sequence>
<dbReference type="SUPFAM" id="SSF89796">
    <property type="entry name" value="CoA-transferase family III (CaiB/BaiF)"/>
    <property type="match status" value="1"/>
</dbReference>
<organism evidence="2 3">
    <name type="scientific">Pseudarthrobacter oxydans</name>
    <name type="common">Arthrobacter oxydans</name>
    <dbReference type="NCBI Taxonomy" id="1671"/>
    <lineage>
        <taxon>Bacteria</taxon>
        <taxon>Bacillati</taxon>
        <taxon>Actinomycetota</taxon>
        <taxon>Actinomycetes</taxon>
        <taxon>Micrococcales</taxon>
        <taxon>Micrococcaceae</taxon>
        <taxon>Pseudarthrobacter</taxon>
    </lineage>
</organism>
<protein>
    <submittedName>
        <fullName evidence="2">Crotonobetainyl-CoA:carnitine CoA-transferase CaiB-like acyl-CoA transferase</fullName>
    </submittedName>
</protein>
<dbReference type="InterPro" id="IPR003673">
    <property type="entry name" value="CoA-Trfase_fam_III"/>
</dbReference>
<comment type="caution">
    <text evidence="2">The sequence shown here is derived from an EMBL/GenBank/DDBJ whole genome shotgun (WGS) entry which is preliminary data.</text>
</comment>
<name>A0AAW8NH32_PSEOX</name>
<dbReference type="InterPro" id="IPR044855">
    <property type="entry name" value="CoA-Trfase_III_dom3_sf"/>
</dbReference>
<evidence type="ECO:0000256" key="1">
    <source>
        <dbReference type="ARBA" id="ARBA00022679"/>
    </source>
</evidence>
<dbReference type="Proteomes" id="UP001262032">
    <property type="component" value="Unassembled WGS sequence"/>
</dbReference>
<evidence type="ECO:0000313" key="2">
    <source>
        <dbReference type="EMBL" id="MDR7166209.1"/>
    </source>
</evidence>
<dbReference type="EMBL" id="JAVDWN010000032">
    <property type="protein sequence ID" value="MDR7166209.1"/>
    <property type="molecule type" value="Genomic_DNA"/>
</dbReference>
<dbReference type="Gene3D" id="3.40.50.10540">
    <property type="entry name" value="Crotonobetainyl-coa:carnitine coa-transferase, domain 1"/>
    <property type="match status" value="1"/>
</dbReference>
<reference evidence="2" key="1">
    <citation type="submission" date="2023-07" db="EMBL/GenBank/DDBJ databases">
        <title>Sorghum-associated microbial communities from plants grown in Nebraska, USA.</title>
        <authorList>
            <person name="Schachtman D."/>
        </authorList>
    </citation>
    <scope>NUCLEOTIDE SEQUENCE</scope>
    <source>
        <strain evidence="2">BE261</strain>
    </source>
</reference>
<dbReference type="PANTHER" id="PTHR48207:SF3">
    <property type="entry name" value="SUCCINATE--HYDROXYMETHYLGLUTARATE COA-TRANSFERASE"/>
    <property type="match status" value="1"/>
</dbReference>
<proteinExistence type="predicted"/>
<keyword evidence="1" id="KW-0808">Transferase</keyword>
<dbReference type="InterPro" id="IPR023606">
    <property type="entry name" value="CoA-Trfase_III_dom_1_sf"/>
</dbReference>
<dbReference type="GO" id="GO:0008410">
    <property type="term" value="F:CoA-transferase activity"/>
    <property type="evidence" value="ECO:0007669"/>
    <property type="project" value="TreeGrafter"/>
</dbReference>
<dbReference type="PANTHER" id="PTHR48207">
    <property type="entry name" value="SUCCINATE--HYDROXYMETHYLGLUTARATE COA-TRANSFERASE"/>
    <property type="match status" value="1"/>
</dbReference>
<accession>A0AAW8NH32</accession>
<gene>
    <name evidence="2" type="ORF">J2X12_004263</name>
</gene>
<evidence type="ECO:0000313" key="3">
    <source>
        <dbReference type="Proteomes" id="UP001262032"/>
    </source>
</evidence>
<dbReference type="Gene3D" id="3.30.1540.10">
    <property type="entry name" value="formyl-coa transferase, domain 3"/>
    <property type="match status" value="1"/>
</dbReference>